<dbReference type="InterPro" id="IPR007332">
    <property type="entry name" value="DUF411"/>
</dbReference>
<keyword evidence="3" id="KW-1185">Reference proteome</keyword>
<reference evidence="3" key="1">
    <citation type="journal article" date="2019" name="Int. J. Syst. Evol. Microbiol.">
        <title>The Global Catalogue of Microorganisms (GCM) 10K type strain sequencing project: providing services to taxonomists for standard genome sequencing and annotation.</title>
        <authorList>
            <consortium name="The Broad Institute Genomics Platform"/>
            <consortium name="The Broad Institute Genome Sequencing Center for Infectious Disease"/>
            <person name="Wu L."/>
            <person name="Ma J."/>
        </authorList>
    </citation>
    <scope>NUCLEOTIDE SEQUENCE [LARGE SCALE GENOMIC DNA]</scope>
    <source>
        <strain evidence="3">KCTC 32239</strain>
    </source>
</reference>
<dbReference type="RefSeq" id="WP_189419152.1">
    <property type="nucleotide sequence ID" value="NZ_BMYZ01000002.1"/>
</dbReference>
<gene>
    <name evidence="2" type="ORF">GCM10011613_25330</name>
</gene>
<evidence type="ECO:0000313" key="3">
    <source>
        <dbReference type="Proteomes" id="UP000619761"/>
    </source>
</evidence>
<accession>A0ABQ3B7T5</accession>
<dbReference type="Pfam" id="PF04214">
    <property type="entry name" value="DUF411"/>
    <property type="match status" value="1"/>
</dbReference>
<name>A0ABQ3B7T5_9GAMM</name>
<feature type="signal peptide" evidence="1">
    <location>
        <begin position="1"/>
        <end position="26"/>
    </location>
</feature>
<feature type="chain" id="PRO_5045358012" description="Metal-binding protein" evidence="1">
    <location>
        <begin position="27"/>
        <end position="170"/>
    </location>
</feature>
<protein>
    <recommendedName>
        <fullName evidence="4">Metal-binding protein</fullName>
    </recommendedName>
</protein>
<evidence type="ECO:0008006" key="4">
    <source>
        <dbReference type="Google" id="ProtNLM"/>
    </source>
</evidence>
<keyword evidence="1" id="KW-0732">Signal</keyword>
<evidence type="ECO:0000256" key="1">
    <source>
        <dbReference type="SAM" id="SignalP"/>
    </source>
</evidence>
<proteinExistence type="predicted"/>
<sequence>MQIAFFRIAAAALSAAALCFTTGVLAADKPQALATPTKPIALEVFKSPTCSCCEKWVTQLDNQGFQTHVQHPADLNQEKLKRKIAPRYQSCHTAVSVEGYIFEGHVPGPVIKRFLAEKPKGVIGLAVPGMPMGSPGMEMGDHFEPYDVLALTADGASRVYAHIASPKDQL</sequence>
<evidence type="ECO:0000313" key="2">
    <source>
        <dbReference type="EMBL" id="GGY79418.1"/>
    </source>
</evidence>
<dbReference type="EMBL" id="BMYZ01000002">
    <property type="protein sequence ID" value="GGY79418.1"/>
    <property type="molecule type" value="Genomic_DNA"/>
</dbReference>
<comment type="caution">
    <text evidence="2">The sequence shown here is derived from an EMBL/GenBank/DDBJ whole genome shotgun (WGS) entry which is preliminary data.</text>
</comment>
<dbReference type="Proteomes" id="UP000619761">
    <property type="component" value="Unassembled WGS sequence"/>
</dbReference>
<organism evidence="2 3">
    <name type="scientific">Cellvibrio zantedeschiae</name>
    <dbReference type="NCBI Taxonomy" id="1237077"/>
    <lineage>
        <taxon>Bacteria</taxon>
        <taxon>Pseudomonadati</taxon>
        <taxon>Pseudomonadota</taxon>
        <taxon>Gammaproteobacteria</taxon>
        <taxon>Cellvibrionales</taxon>
        <taxon>Cellvibrionaceae</taxon>
        <taxon>Cellvibrio</taxon>
    </lineage>
</organism>